<feature type="transmembrane region" description="Helical" evidence="1">
    <location>
        <begin position="204"/>
        <end position="225"/>
    </location>
</feature>
<feature type="transmembrane region" description="Helical" evidence="1">
    <location>
        <begin position="16"/>
        <end position="36"/>
    </location>
</feature>
<keyword evidence="1" id="KW-1133">Transmembrane helix</keyword>
<keyword evidence="3" id="KW-1185">Reference proteome</keyword>
<reference evidence="2 3" key="1">
    <citation type="journal article" date="2018" name="Syst. Appl. Microbiol.">
        <title>Ereboglobus luteus gen. nov. sp. nov. from cockroach guts, and new insights into the oxygen relationship of the genera Opitutus and Didymococcus (Verrucomicrobia: Opitutaceae).</title>
        <authorList>
            <person name="Tegtmeier D."/>
            <person name="Belitz A."/>
            <person name="Radek R."/>
            <person name="Heimerl T."/>
            <person name="Brune A."/>
        </authorList>
    </citation>
    <scope>NUCLEOTIDE SEQUENCE [LARGE SCALE GENOMIC DNA]</scope>
    <source>
        <strain evidence="2 3">Ho45</strain>
    </source>
</reference>
<feature type="transmembrane region" description="Helical" evidence="1">
    <location>
        <begin position="103"/>
        <end position="125"/>
    </location>
</feature>
<feature type="transmembrane region" description="Helical" evidence="1">
    <location>
        <begin position="48"/>
        <end position="67"/>
    </location>
</feature>
<gene>
    <name evidence="2" type="ORF">CKA38_07815</name>
</gene>
<organism evidence="2 3">
    <name type="scientific">Ereboglobus luteus</name>
    <dbReference type="NCBI Taxonomy" id="1796921"/>
    <lineage>
        <taxon>Bacteria</taxon>
        <taxon>Pseudomonadati</taxon>
        <taxon>Verrucomicrobiota</taxon>
        <taxon>Opitutia</taxon>
        <taxon>Opitutales</taxon>
        <taxon>Opitutaceae</taxon>
        <taxon>Ereboglobus</taxon>
    </lineage>
</organism>
<accession>A0A2U8E2Q3</accession>
<evidence type="ECO:0000313" key="2">
    <source>
        <dbReference type="EMBL" id="AWI09158.1"/>
    </source>
</evidence>
<evidence type="ECO:0008006" key="4">
    <source>
        <dbReference type="Google" id="ProtNLM"/>
    </source>
</evidence>
<keyword evidence="1" id="KW-0812">Transmembrane</keyword>
<evidence type="ECO:0000256" key="1">
    <source>
        <dbReference type="SAM" id="Phobius"/>
    </source>
</evidence>
<dbReference type="InterPro" id="IPR038770">
    <property type="entry name" value="Na+/solute_symporter_sf"/>
</dbReference>
<sequence length="284" mass="30856">MLAAIIAGALCPWARALAFLIPWLIVGMLFVVFLGTKFSRESFQRSHFWLVLANVLMGGVGFAIGWAAGGRDIAVAGFFAGIGPTATAAAVITGFLDGRVDYVVTTFMLTNPIISALMPFLMPLALGHATPAASLDIALSVLLLVFLPLLVAVILRRVYPAVTTWPGRAKNASFFAWVLALFLIMAKTSHFLRYEMSDAPGVLLLKIAAVSLVVCAMSFAIGRLIGGRTFAREASQALGQKNNNFTIYLAMTYANPLIALGPTFYVIWHNLWNSWQLHRHGRKK</sequence>
<feature type="transmembrane region" description="Helical" evidence="1">
    <location>
        <begin position="73"/>
        <end position="96"/>
    </location>
</feature>
<feature type="transmembrane region" description="Helical" evidence="1">
    <location>
        <begin position="171"/>
        <end position="192"/>
    </location>
</feature>
<dbReference type="Gene3D" id="1.20.1530.20">
    <property type="match status" value="1"/>
</dbReference>
<protein>
    <recommendedName>
        <fullName evidence="4">Transporter</fullName>
    </recommendedName>
</protein>
<keyword evidence="1" id="KW-0472">Membrane</keyword>
<dbReference type="Proteomes" id="UP000244896">
    <property type="component" value="Chromosome"/>
</dbReference>
<proteinExistence type="predicted"/>
<feature type="transmembrane region" description="Helical" evidence="1">
    <location>
        <begin position="137"/>
        <end position="159"/>
    </location>
</feature>
<dbReference type="KEGG" id="elut:CKA38_07815"/>
<dbReference type="AlphaFoldDB" id="A0A2U8E2Q3"/>
<dbReference type="EMBL" id="CP023004">
    <property type="protein sequence ID" value="AWI09158.1"/>
    <property type="molecule type" value="Genomic_DNA"/>
</dbReference>
<feature type="transmembrane region" description="Helical" evidence="1">
    <location>
        <begin position="245"/>
        <end position="268"/>
    </location>
</feature>
<name>A0A2U8E2Q3_9BACT</name>
<evidence type="ECO:0000313" key="3">
    <source>
        <dbReference type="Proteomes" id="UP000244896"/>
    </source>
</evidence>